<gene>
    <name evidence="1" type="ORF">NUW54_g4454</name>
</gene>
<evidence type="ECO:0000313" key="2">
    <source>
        <dbReference type="Proteomes" id="UP001144978"/>
    </source>
</evidence>
<reference evidence="1" key="1">
    <citation type="submission" date="2022-08" db="EMBL/GenBank/DDBJ databases">
        <title>Genome Sequence of Pycnoporus sanguineus.</title>
        <authorList>
            <person name="Buettner E."/>
        </authorList>
    </citation>
    <scope>NUCLEOTIDE SEQUENCE</scope>
    <source>
        <strain evidence="1">CG-C14</strain>
    </source>
</reference>
<dbReference type="Proteomes" id="UP001144978">
    <property type="component" value="Unassembled WGS sequence"/>
</dbReference>
<dbReference type="EMBL" id="JANSHE010001017">
    <property type="protein sequence ID" value="KAJ3005196.1"/>
    <property type="molecule type" value="Genomic_DNA"/>
</dbReference>
<protein>
    <submittedName>
        <fullName evidence="1">Uncharacterized protein</fullName>
    </submittedName>
</protein>
<name>A0ACC1PXW2_9APHY</name>
<evidence type="ECO:0000313" key="1">
    <source>
        <dbReference type="EMBL" id="KAJ3005196.1"/>
    </source>
</evidence>
<sequence length="180" mass="20474">MRALPSSLKKLVTKSSTPQARKFVLSLIEEQRQPLTVQELYQLAVQRQQTIEGEPVLPSMRYLKKVVLPELAGANKVERVHAKVKLTPEELAELRAKMGPTSKKAATLPPNAELWRWQLKQKEAAPPAPEQKAMFGREVGVGADWSHLNRRRQQAREEKVKRDVQWLKELDRARQDGAAS</sequence>
<accession>A0ACC1PXW2</accession>
<proteinExistence type="predicted"/>
<organism evidence="1 2">
    <name type="scientific">Trametes sanguinea</name>
    <dbReference type="NCBI Taxonomy" id="158606"/>
    <lineage>
        <taxon>Eukaryota</taxon>
        <taxon>Fungi</taxon>
        <taxon>Dikarya</taxon>
        <taxon>Basidiomycota</taxon>
        <taxon>Agaricomycotina</taxon>
        <taxon>Agaricomycetes</taxon>
        <taxon>Polyporales</taxon>
        <taxon>Polyporaceae</taxon>
        <taxon>Trametes</taxon>
    </lineage>
</organism>
<keyword evidence="2" id="KW-1185">Reference proteome</keyword>
<comment type="caution">
    <text evidence="1">The sequence shown here is derived from an EMBL/GenBank/DDBJ whole genome shotgun (WGS) entry which is preliminary data.</text>
</comment>